<accession>A0ABV7TLD7</accession>
<feature type="signal peptide" evidence="1">
    <location>
        <begin position="1"/>
        <end position="19"/>
    </location>
</feature>
<feature type="domain" description="Peptidase metallopeptidase" evidence="2">
    <location>
        <begin position="109"/>
        <end position="266"/>
    </location>
</feature>
<evidence type="ECO:0000313" key="3">
    <source>
        <dbReference type="EMBL" id="MFC3616456.1"/>
    </source>
</evidence>
<dbReference type="SMART" id="SM00235">
    <property type="entry name" value="ZnMc"/>
    <property type="match status" value="1"/>
</dbReference>
<dbReference type="Gene3D" id="3.40.390.10">
    <property type="entry name" value="Collagenase (Catalytic Domain)"/>
    <property type="match status" value="1"/>
</dbReference>
<dbReference type="InterPro" id="IPR024079">
    <property type="entry name" value="MetalloPept_cat_dom_sf"/>
</dbReference>
<keyword evidence="1" id="KW-0732">Signal</keyword>
<evidence type="ECO:0000313" key="4">
    <source>
        <dbReference type="Proteomes" id="UP001595629"/>
    </source>
</evidence>
<dbReference type="SUPFAM" id="SSF55486">
    <property type="entry name" value="Metalloproteases ('zincins'), catalytic domain"/>
    <property type="match status" value="1"/>
</dbReference>
<keyword evidence="4" id="KW-1185">Reference proteome</keyword>
<evidence type="ECO:0000259" key="2">
    <source>
        <dbReference type="SMART" id="SM00235"/>
    </source>
</evidence>
<protein>
    <recommendedName>
        <fullName evidence="2">Peptidase metallopeptidase domain-containing protein</fullName>
    </recommendedName>
</protein>
<organism evidence="3 4">
    <name type="scientific">Lutimaribacter marinistellae</name>
    <dbReference type="NCBI Taxonomy" id="1820329"/>
    <lineage>
        <taxon>Bacteria</taxon>
        <taxon>Pseudomonadati</taxon>
        <taxon>Pseudomonadota</taxon>
        <taxon>Alphaproteobacteria</taxon>
        <taxon>Rhodobacterales</taxon>
        <taxon>Roseobacteraceae</taxon>
        <taxon>Lutimaribacter</taxon>
    </lineage>
</organism>
<comment type="caution">
    <text evidence="3">The sequence shown here is derived from an EMBL/GenBank/DDBJ whole genome shotgun (WGS) entry which is preliminary data.</text>
</comment>
<proteinExistence type="predicted"/>
<dbReference type="RefSeq" id="WP_386737769.1">
    <property type="nucleotide sequence ID" value="NZ_JBHRXI010000049.1"/>
</dbReference>
<reference evidence="4" key="1">
    <citation type="journal article" date="2019" name="Int. J. Syst. Evol. Microbiol.">
        <title>The Global Catalogue of Microorganisms (GCM) 10K type strain sequencing project: providing services to taxonomists for standard genome sequencing and annotation.</title>
        <authorList>
            <consortium name="The Broad Institute Genomics Platform"/>
            <consortium name="The Broad Institute Genome Sequencing Center for Infectious Disease"/>
            <person name="Wu L."/>
            <person name="Ma J."/>
        </authorList>
    </citation>
    <scope>NUCLEOTIDE SEQUENCE [LARGE SCALE GENOMIC DNA]</scope>
    <source>
        <strain evidence="4">KCTC 42911</strain>
    </source>
</reference>
<dbReference type="Proteomes" id="UP001595629">
    <property type="component" value="Unassembled WGS sequence"/>
</dbReference>
<dbReference type="Gene3D" id="2.60.120.380">
    <property type="match status" value="1"/>
</dbReference>
<sequence>MQRPIAFFMCLTLAAPLVAQSLAPDEGAEELGRLAEEARKASEGLSFEEFRDQTVYVEETGKYYVNGDTPIRNEKLLREFWESNVKNAPVRAPADAGTPEFSVITVGGLDQIWDPMERLRLTYCVSTRFGSRHPLVVGDMQAAAAAWEAVANLDFIYMPAEDGDCNNSNDRVLFDVRPVNAGGQFLAAAFFPNDPRPDRSVVIDPSSFALDPNGNLTLRGILRHELGHVIGGRHEHTRPEAGVCFEDNDWRGVTDYDAFSVMHYPQCNGMGDWSLTLTAMDRSGVACLYGPADGFAIDTSICTPPGGLNVPLTESYGPFTLARGDMQMVTQLPVVPGTRFTATMSGSGDPDLYVKLDGPALISSYDCRPYTIGANETCDFEVPAGRSLASVGVHGYSESEASVTITWTQP</sequence>
<gene>
    <name evidence="3" type="ORF">ACFORG_22155</name>
</gene>
<dbReference type="InterPro" id="IPR006026">
    <property type="entry name" value="Peptidase_Metallo"/>
</dbReference>
<dbReference type="EMBL" id="JBHRXI010000049">
    <property type="protein sequence ID" value="MFC3616456.1"/>
    <property type="molecule type" value="Genomic_DNA"/>
</dbReference>
<name>A0ABV7TLD7_9RHOB</name>
<feature type="chain" id="PRO_5046005727" description="Peptidase metallopeptidase domain-containing protein" evidence="1">
    <location>
        <begin position="20"/>
        <end position="410"/>
    </location>
</feature>
<evidence type="ECO:0000256" key="1">
    <source>
        <dbReference type="SAM" id="SignalP"/>
    </source>
</evidence>